<dbReference type="GO" id="GO:0006364">
    <property type="term" value="P:rRNA processing"/>
    <property type="evidence" value="ECO:0007669"/>
    <property type="project" value="InterPro"/>
</dbReference>
<dbReference type="STRING" id="75743.A0A401Q4Z1"/>
<gene>
    <name evidence="5" type="ORF">scyTo_0016203</name>
</gene>
<protein>
    <recommendedName>
        <fullName evidence="4">NUC153 domain-containing protein</fullName>
    </recommendedName>
</protein>
<feature type="compositionally biased region" description="Acidic residues" evidence="3">
    <location>
        <begin position="103"/>
        <end position="119"/>
    </location>
</feature>
<feature type="region of interest" description="Disordered" evidence="3">
    <location>
        <begin position="101"/>
        <end position="140"/>
    </location>
</feature>
<dbReference type="InterPro" id="IPR039754">
    <property type="entry name" value="Esf1"/>
</dbReference>
<feature type="compositionally biased region" description="Basic residues" evidence="3">
    <location>
        <begin position="201"/>
        <end position="211"/>
    </location>
</feature>
<dbReference type="OMA" id="FEMSATH"/>
<organism evidence="5 6">
    <name type="scientific">Scyliorhinus torazame</name>
    <name type="common">Cloudy catshark</name>
    <name type="synonym">Catulus torazame</name>
    <dbReference type="NCBI Taxonomy" id="75743"/>
    <lineage>
        <taxon>Eukaryota</taxon>
        <taxon>Metazoa</taxon>
        <taxon>Chordata</taxon>
        <taxon>Craniata</taxon>
        <taxon>Vertebrata</taxon>
        <taxon>Chondrichthyes</taxon>
        <taxon>Elasmobranchii</taxon>
        <taxon>Galeomorphii</taxon>
        <taxon>Galeoidea</taxon>
        <taxon>Carcharhiniformes</taxon>
        <taxon>Scyliorhinidae</taxon>
        <taxon>Scyliorhinus</taxon>
    </lineage>
</organism>
<name>A0A401Q4Z1_SCYTO</name>
<dbReference type="PANTHER" id="PTHR12202">
    <property type="entry name" value="ESF1 HOMOLOG"/>
    <property type="match status" value="1"/>
</dbReference>
<dbReference type="AlphaFoldDB" id="A0A401Q4Z1"/>
<feature type="region of interest" description="Disordered" evidence="3">
    <location>
        <begin position="351"/>
        <end position="398"/>
    </location>
</feature>
<dbReference type="PANTHER" id="PTHR12202:SF0">
    <property type="entry name" value="ESF1 HOMOLOG"/>
    <property type="match status" value="1"/>
</dbReference>
<keyword evidence="2" id="KW-0539">Nucleus</keyword>
<accession>A0A401Q4Z1</accession>
<evidence type="ECO:0000256" key="2">
    <source>
        <dbReference type="ARBA" id="ARBA00023242"/>
    </source>
</evidence>
<evidence type="ECO:0000256" key="1">
    <source>
        <dbReference type="ARBA" id="ARBA00004604"/>
    </source>
</evidence>
<dbReference type="EMBL" id="BFAA01009652">
    <property type="protein sequence ID" value="GCB80439.1"/>
    <property type="molecule type" value="Genomic_DNA"/>
</dbReference>
<sequence>MAISVVSKEWKIYVSERGLLGFVLLPRFIPDELAFENEPKDVAADVDLAAYKPKYFTSTALSTSKAELTWDETDHERVTTLTKQFKKDEIEEMDFNAYLASSSEEDEADVEEEKEPEQEGDLKSVSESKMTTKTKKDAEEQITKYRELLKNIQGKEERTKDMEMEITWIPGLKETTEAIVKKKLERGTILTPWEQYLEKRKDKKQQKRNKKNKTEDQEAQNAEGLSDDEIPLDVDLNDSFFTDELGPPALKQMKKHKKINKSMDKSLTAEEEGDLEKEKEKMALLMMDDEEGDRKHFNYDKIVEHQNLSKKKMKKLIKKQGHLEKDNFQVDVADPRFQAIYTSHLFNLDPSDPSFKKTHATQSILEEKSRQRREQHKQTASLKKNESEVTGEETTTTLKKHVDHTLSLLVKSVKAKTEQFQARKKQKTV</sequence>
<comment type="caution">
    <text evidence="5">The sequence shown here is derived from an EMBL/GenBank/DDBJ whole genome shotgun (WGS) entry which is preliminary data.</text>
</comment>
<feature type="region of interest" description="Disordered" evidence="3">
    <location>
        <begin position="199"/>
        <end position="230"/>
    </location>
</feature>
<evidence type="ECO:0000259" key="4">
    <source>
        <dbReference type="Pfam" id="PF08159"/>
    </source>
</evidence>
<evidence type="ECO:0000313" key="5">
    <source>
        <dbReference type="EMBL" id="GCB80439.1"/>
    </source>
</evidence>
<dbReference type="Proteomes" id="UP000288216">
    <property type="component" value="Unassembled WGS sequence"/>
</dbReference>
<dbReference type="GO" id="GO:0005730">
    <property type="term" value="C:nucleolus"/>
    <property type="evidence" value="ECO:0007669"/>
    <property type="project" value="UniProtKB-SubCell"/>
</dbReference>
<feature type="domain" description="NUC153" evidence="4">
    <location>
        <begin position="334"/>
        <end position="361"/>
    </location>
</feature>
<evidence type="ECO:0000313" key="6">
    <source>
        <dbReference type="Proteomes" id="UP000288216"/>
    </source>
</evidence>
<reference evidence="5 6" key="1">
    <citation type="journal article" date="2018" name="Nat. Ecol. Evol.">
        <title>Shark genomes provide insights into elasmobranch evolution and the origin of vertebrates.</title>
        <authorList>
            <person name="Hara Y"/>
            <person name="Yamaguchi K"/>
            <person name="Onimaru K"/>
            <person name="Kadota M"/>
            <person name="Koyanagi M"/>
            <person name="Keeley SD"/>
            <person name="Tatsumi K"/>
            <person name="Tanaka K"/>
            <person name="Motone F"/>
            <person name="Kageyama Y"/>
            <person name="Nozu R"/>
            <person name="Adachi N"/>
            <person name="Nishimura O"/>
            <person name="Nakagawa R"/>
            <person name="Tanegashima C"/>
            <person name="Kiyatake I"/>
            <person name="Matsumoto R"/>
            <person name="Murakumo K"/>
            <person name="Nishida K"/>
            <person name="Terakita A"/>
            <person name="Kuratani S"/>
            <person name="Sato K"/>
            <person name="Hyodo S Kuraku.S."/>
        </authorList>
    </citation>
    <scope>NUCLEOTIDE SEQUENCE [LARGE SCALE GENOMIC DNA]</scope>
</reference>
<comment type="subcellular location">
    <subcellularLocation>
        <location evidence="1">Nucleus</location>
        <location evidence="1">Nucleolus</location>
    </subcellularLocation>
</comment>
<proteinExistence type="predicted"/>
<feature type="region of interest" description="Disordered" evidence="3">
    <location>
        <begin position="252"/>
        <end position="275"/>
    </location>
</feature>
<dbReference type="GO" id="GO:0003723">
    <property type="term" value="F:RNA binding"/>
    <property type="evidence" value="ECO:0007669"/>
    <property type="project" value="TreeGrafter"/>
</dbReference>
<dbReference type="Pfam" id="PF08159">
    <property type="entry name" value="NUC153"/>
    <property type="match status" value="1"/>
</dbReference>
<dbReference type="OrthoDB" id="431825at2759"/>
<keyword evidence="6" id="KW-1185">Reference proteome</keyword>
<evidence type="ECO:0000256" key="3">
    <source>
        <dbReference type="SAM" id="MobiDB-lite"/>
    </source>
</evidence>
<dbReference type="InterPro" id="IPR012580">
    <property type="entry name" value="NUC153"/>
</dbReference>